<evidence type="ECO:0000256" key="5">
    <source>
        <dbReference type="ARBA" id="ARBA00022801"/>
    </source>
</evidence>
<dbReference type="GO" id="GO:0004571">
    <property type="term" value="F:mannosyl-oligosaccharide 1,2-alpha-mannosidase activity"/>
    <property type="evidence" value="ECO:0007669"/>
    <property type="project" value="UniProtKB-EC"/>
</dbReference>
<dbReference type="FunFam" id="1.50.10.10:FF:000047">
    <property type="entry name" value="Mannosyl-oligosaccharide alpha-1,2-mannosidase"/>
    <property type="match status" value="1"/>
</dbReference>
<keyword evidence="12" id="KW-0106">Calcium</keyword>
<keyword evidence="4 14" id="KW-0732">Signal</keyword>
<dbReference type="PANTHER" id="PTHR11742:SF101">
    <property type="entry name" value="MANNOSYL-OLIGOSACCHARIDE ALPHA-1,2-MANNOSIDASE 1B"/>
    <property type="match status" value="1"/>
</dbReference>
<evidence type="ECO:0000256" key="4">
    <source>
        <dbReference type="ARBA" id="ARBA00022729"/>
    </source>
</evidence>
<feature type="active site" description="Proton donor" evidence="11">
    <location>
        <position position="124"/>
    </location>
</feature>
<dbReference type="UniPathway" id="UPA00378"/>
<dbReference type="SUPFAM" id="SSF48225">
    <property type="entry name" value="Seven-hairpin glycosidases"/>
    <property type="match status" value="1"/>
</dbReference>
<evidence type="ECO:0000256" key="3">
    <source>
        <dbReference type="ARBA" id="ARBA00007658"/>
    </source>
</evidence>
<dbReference type="InterPro" id="IPR036026">
    <property type="entry name" value="Seven-hairpin_glycosidases"/>
</dbReference>
<comment type="catalytic activity">
    <reaction evidence="10">
        <text>N(4)-(alpha-D-Man-(1-&gt;2)-alpha-D-Man-(1-&gt;2)-alpha-D-Man-(1-&gt;3)-[alpha-D-Man-(1-&gt;2)-alpha-D-Man-(1-&gt;3)-[alpha-D-Man-(1-&gt;2)-alpha-D-Man-(1-&gt;6)]-alpha-D-Man-(1-&gt;6)]-beta-D-Man-(1-&gt;4)-beta-D-GlcNAc-(1-&gt;4)-beta-D-GlcNAc)-L-asparaginyl-[protein] (N-glucan mannose isomer 9A1,2,3B1,2,3) + 4 H2O = N(4)-(alpha-D-Man-(1-&gt;3)-[alpha-D-Man-(1-&gt;3)-[alpha-D-Man-(1-&gt;6)]-alpha-D-Man-(1-&gt;6)]-beta-D-Man-(1-&gt;4)-beta-D-GlcNAc-(1-&gt;4)-beta-D-GlcNAc)-L-asparaginyl-[protein] (N-glucan mannose isomer 5A1,2) + 4 beta-D-mannose</text>
        <dbReference type="Rhea" id="RHEA:56008"/>
        <dbReference type="Rhea" id="RHEA-COMP:14356"/>
        <dbReference type="Rhea" id="RHEA-COMP:14367"/>
        <dbReference type="ChEBI" id="CHEBI:15377"/>
        <dbReference type="ChEBI" id="CHEBI:28563"/>
        <dbReference type="ChEBI" id="CHEBI:59087"/>
        <dbReference type="ChEBI" id="CHEBI:139493"/>
        <dbReference type="EC" id="3.2.1.113"/>
    </reaction>
</comment>
<reference evidence="15" key="1">
    <citation type="journal article" date="2020" name="bioRxiv">
        <title>Whole genome comparisons of ergot fungi reveals the divergence and evolution of species within the genus Claviceps are the result of varying mechanisms driving genome evolution and host range expansion.</title>
        <authorList>
            <person name="Wyka S.A."/>
            <person name="Mondo S.J."/>
            <person name="Liu M."/>
            <person name="Dettman J."/>
            <person name="Nalam V."/>
            <person name="Broders K.D."/>
        </authorList>
    </citation>
    <scope>NUCLEOTIDE SEQUENCE</scope>
    <source>
        <strain evidence="15">CCC 489</strain>
    </source>
</reference>
<name>A0A8K0J0N9_9HYPO</name>
<accession>A0A8K0J0N9</accession>
<proteinExistence type="inferred from homology"/>
<dbReference type="OrthoDB" id="8118055at2759"/>
<organism evidence="15 16">
    <name type="scientific">Claviceps africana</name>
    <dbReference type="NCBI Taxonomy" id="83212"/>
    <lineage>
        <taxon>Eukaryota</taxon>
        <taxon>Fungi</taxon>
        <taxon>Dikarya</taxon>
        <taxon>Ascomycota</taxon>
        <taxon>Pezizomycotina</taxon>
        <taxon>Sordariomycetes</taxon>
        <taxon>Hypocreomycetidae</taxon>
        <taxon>Hypocreales</taxon>
        <taxon>Clavicipitaceae</taxon>
        <taxon>Claviceps</taxon>
    </lineage>
</organism>
<dbReference type="PANTHER" id="PTHR11742">
    <property type="entry name" value="MANNOSYL-OLIGOSACCHARIDE ALPHA-1,2-MANNOSIDASE-RELATED"/>
    <property type="match status" value="1"/>
</dbReference>
<evidence type="ECO:0000313" key="16">
    <source>
        <dbReference type="Proteomes" id="UP000811619"/>
    </source>
</evidence>
<evidence type="ECO:0000256" key="1">
    <source>
        <dbReference type="ARBA" id="ARBA00001913"/>
    </source>
</evidence>
<feature type="active site" description="Proton donor" evidence="11">
    <location>
        <position position="377"/>
    </location>
</feature>
<evidence type="ECO:0000256" key="9">
    <source>
        <dbReference type="ARBA" id="ARBA00047669"/>
    </source>
</evidence>
<keyword evidence="8 13" id="KW-0326">Glycosidase</keyword>
<gene>
    <name evidence="15" type="ORF">E4U42_000447</name>
</gene>
<comment type="cofactor">
    <cofactor evidence="1 12">
        <name>Ca(2+)</name>
        <dbReference type="ChEBI" id="CHEBI:29108"/>
    </cofactor>
</comment>
<dbReference type="GO" id="GO:0016020">
    <property type="term" value="C:membrane"/>
    <property type="evidence" value="ECO:0007669"/>
    <property type="project" value="InterPro"/>
</dbReference>
<comment type="caution">
    <text evidence="15">The sequence shown here is derived from an EMBL/GenBank/DDBJ whole genome shotgun (WGS) entry which is preliminary data.</text>
</comment>
<dbReference type="InterPro" id="IPR001382">
    <property type="entry name" value="Glyco_hydro_47"/>
</dbReference>
<feature type="signal peptide" evidence="14">
    <location>
        <begin position="1"/>
        <end position="23"/>
    </location>
</feature>
<feature type="binding site" evidence="12">
    <location>
        <position position="514"/>
    </location>
    <ligand>
        <name>Ca(2+)</name>
        <dbReference type="ChEBI" id="CHEBI:29108"/>
    </ligand>
</feature>
<feature type="active site" evidence="11">
    <location>
        <position position="269"/>
    </location>
</feature>
<keyword evidence="6" id="KW-1015">Disulfide bond</keyword>
<feature type="active site" evidence="11">
    <location>
        <position position="421"/>
    </location>
</feature>
<dbReference type="GO" id="GO:0005509">
    <property type="term" value="F:calcium ion binding"/>
    <property type="evidence" value="ECO:0007669"/>
    <property type="project" value="InterPro"/>
</dbReference>
<dbReference type="InterPro" id="IPR012341">
    <property type="entry name" value="6hp_glycosidase-like_sf"/>
</dbReference>
<protein>
    <recommendedName>
        <fullName evidence="13">alpha-1,2-Mannosidase</fullName>
        <ecNumber evidence="13">3.2.1.-</ecNumber>
    </recommendedName>
</protein>
<keyword evidence="12" id="KW-0479">Metal-binding</keyword>
<dbReference type="GO" id="GO:0005783">
    <property type="term" value="C:endoplasmic reticulum"/>
    <property type="evidence" value="ECO:0007669"/>
    <property type="project" value="TreeGrafter"/>
</dbReference>
<keyword evidence="7" id="KW-0325">Glycoprotein</keyword>
<dbReference type="EMBL" id="SRPY01001107">
    <property type="protein sequence ID" value="KAG5914497.1"/>
    <property type="molecule type" value="Genomic_DNA"/>
</dbReference>
<evidence type="ECO:0000256" key="7">
    <source>
        <dbReference type="ARBA" id="ARBA00023180"/>
    </source>
</evidence>
<evidence type="ECO:0000256" key="6">
    <source>
        <dbReference type="ARBA" id="ARBA00023157"/>
    </source>
</evidence>
<dbReference type="PRINTS" id="PR00747">
    <property type="entry name" value="GLYHDRLASE47"/>
</dbReference>
<dbReference type="Gene3D" id="1.50.10.10">
    <property type="match status" value="1"/>
</dbReference>
<comment type="catalytic activity">
    <reaction evidence="9">
        <text>N(4)-(alpha-D-Man-(1-&gt;2)-alpha-D-Man-(1-&gt;2)-alpha-D-Man-(1-&gt;3)-[alpha-D-Man-(1-&gt;3)-[alpha-D-Man-(1-&gt;2)-alpha-D-Man-(1-&gt;6)]-alpha-D-Man-(1-&gt;6)]-beta-D-Man-(1-&gt;4)-beta-D-GlcNAc-(1-&gt;4)-beta-D-GlcNAc)-L-asparaginyl-[protein] (N-glucan mannose isomer 8A1,2,3B1,3) + 3 H2O = N(4)-(alpha-D-Man-(1-&gt;3)-[alpha-D-Man-(1-&gt;3)-[alpha-D-Man-(1-&gt;6)]-alpha-D-Man-(1-&gt;6)]-beta-D-Man-(1-&gt;4)-beta-D-GlcNAc-(1-&gt;4)-beta-D-GlcNAc)-L-asparaginyl-[protein] (N-glucan mannose isomer 5A1,2) + 3 beta-D-mannose</text>
        <dbReference type="Rhea" id="RHEA:56028"/>
        <dbReference type="Rhea" id="RHEA-COMP:14358"/>
        <dbReference type="Rhea" id="RHEA-COMP:14367"/>
        <dbReference type="ChEBI" id="CHEBI:15377"/>
        <dbReference type="ChEBI" id="CHEBI:28563"/>
        <dbReference type="ChEBI" id="CHEBI:59087"/>
        <dbReference type="ChEBI" id="CHEBI:60628"/>
        <dbReference type="EC" id="3.2.1.113"/>
    </reaction>
</comment>
<evidence type="ECO:0000256" key="14">
    <source>
        <dbReference type="SAM" id="SignalP"/>
    </source>
</evidence>
<comment type="pathway">
    <text evidence="2">Protein modification; protein glycosylation.</text>
</comment>
<dbReference type="GO" id="GO:0005975">
    <property type="term" value="P:carbohydrate metabolic process"/>
    <property type="evidence" value="ECO:0007669"/>
    <property type="project" value="InterPro"/>
</dbReference>
<dbReference type="EC" id="3.2.1.-" evidence="13"/>
<evidence type="ECO:0000256" key="13">
    <source>
        <dbReference type="RuleBase" id="RU361193"/>
    </source>
</evidence>
<evidence type="ECO:0000256" key="12">
    <source>
        <dbReference type="PIRSR" id="PIRSR601382-2"/>
    </source>
</evidence>
<dbReference type="InterPro" id="IPR050749">
    <property type="entry name" value="Glycosyl_Hydrolase_47"/>
</dbReference>
<keyword evidence="5 13" id="KW-0378">Hydrolase</keyword>
<evidence type="ECO:0000256" key="8">
    <source>
        <dbReference type="ARBA" id="ARBA00023295"/>
    </source>
</evidence>
<feature type="chain" id="PRO_5035451733" description="alpha-1,2-Mannosidase" evidence="14">
    <location>
        <begin position="24"/>
        <end position="523"/>
    </location>
</feature>
<evidence type="ECO:0000256" key="11">
    <source>
        <dbReference type="PIRSR" id="PIRSR601382-1"/>
    </source>
</evidence>
<dbReference type="AlphaFoldDB" id="A0A8K0J0N9"/>
<dbReference type="GO" id="GO:0036503">
    <property type="term" value="P:ERAD pathway"/>
    <property type="evidence" value="ECO:0007669"/>
    <property type="project" value="UniProtKB-ARBA"/>
</dbReference>
<evidence type="ECO:0000313" key="15">
    <source>
        <dbReference type="EMBL" id="KAG5914497.1"/>
    </source>
</evidence>
<evidence type="ECO:0000256" key="10">
    <source>
        <dbReference type="ARBA" id="ARBA00048605"/>
    </source>
</evidence>
<dbReference type="Pfam" id="PF01532">
    <property type="entry name" value="Glyco_hydro_47"/>
    <property type="match status" value="1"/>
</dbReference>
<keyword evidence="16" id="KW-1185">Reference proteome</keyword>
<comment type="similarity">
    <text evidence="3 13">Belongs to the glycosyl hydrolase 47 family.</text>
</comment>
<dbReference type="Proteomes" id="UP000811619">
    <property type="component" value="Unassembled WGS sequence"/>
</dbReference>
<sequence>MRPSTCSWIFSLQFACAAGLAVAAPGNQAVLPPQADHHRAKQVRKAFLASWDAYFKHAFPHDTLHPVTNGYGDDRAAWGVTAVDALSTAIVMNSLGVVQPILDHITQINFSTTAEANYGISLFETNIRYLGALLSGYDLLTGPYKLLGAEPDKVDALLRQAQSLADSLSIAFDTPSGIPDGTVFLNPTRKNSGAELNNIAEIGTLVLEWTRLSDLTGNKTYAQLAQRAEMHLLRPKGKVEAWPGLVGTYVSTKNGAFLDSQGGWGGGDDSFYEYLIKMYVYDPVAFGEYKDRWVAAVDSTIDHLLSHPTSRSNLTFLSEYNGRRTNPNSGHLASFAGGNFILGGIVLNNDKYKQVGLALTESYYETYLHEAAGIGPEGFRWVDAALPSDHPNNIPPPANQTDFYARAGFYTTSGYYILRPETVESLYYAYRLTGDKKYQDWAWRAFKKIRKLARVHDGFAELVDVTQPHGGGFVDEMQSFWMAETLKYLYLIFAADGPVHVQGQGGRNEFVYNTECHPVRVRR</sequence>
<evidence type="ECO:0000256" key="2">
    <source>
        <dbReference type="ARBA" id="ARBA00004922"/>
    </source>
</evidence>